<dbReference type="AlphaFoldDB" id="A0ABD0JMN7"/>
<protein>
    <submittedName>
        <fullName evidence="1">Uncharacterized protein</fullName>
    </submittedName>
</protein>
<accession>A0ABD0JMN7</accession>
<evidence type="ECO:0000313" key="1">
    <source>
        <dbReference type="EMBL" id="KAK7476211.1"/>
    </source>
</evidence>
<dbReference type="EMBL" id="JACVVK020000382">
    <property type="protein sequence ID" value="KAK7476211.1"/>
    <property type="molecule type" value="Genomic_DNA"/>
</dbReference>
<gene>
    <name evidence="1" type="ORF">BaRGS_00032565</name>
</gene>
<dbReference type="Proteomes" id="UP001519460">
    <property type="component" value="Unassembled WGS sequence"/>
</dbReference>
<proteinExistence type="predicted"/>
<reference evidence="1 2" key="1">
    <citation type="journal article" date="2023" name="Sci. Data">
        <title>Genome assembly of the Korean intertidal mud-creeper Batillaria attramentaria.</title>
        <authorList>
            <person name="Patra A.K."/>
            <person name="Ho P.T."/>
            <person name="Jun S."/>
            <person name="Lee S.J."/>
            <person name="Kim Y."/>
            <person name="Won Y.J."/>
        </authorList>
    </citation>
    <scope>NUCLEOTIDE SEQUENCE [LARGE SCALE GENOMIC DNA]</scope>
    <source>
        <strain evidence="1">Wonlab-2016</strain>
    </source>
</reference>
<evidence type="ECO:0000313" key="2">
    <source>
        <dbReference type="Proteomes" id="UP001519460"/>
    </source>
</evidence>
<name>A0ABD0JMN7_9CAEN</name>
<comment type="caution">
    <text evidence="1">The sequence shown here is derived from an EMBL/GenBank/DDBJ whole genome shotgun (WGS) entry which is preliminary data.</text>
</comment>
<organism evidence="1 2">
    <name type="scientific">Batillaria attramentaria</name>
    <dbReference type="NCBI Taxonomy" id="370345"/>
    <lineage>
        <taxon>Eukaryota</taxon>
        <taxon>Metazoa</taxon>
        <taxon>Spiralia</taxon>
        <taxon>Lophotrochozoa</taxon>
        <taxon>Mollusca</taxon>
        <taxon>Gastropoda</taxon>
        <taxon>Caenogastropoda</taxon>
        <taxon>Sorbeoconcha</taxon>
        <taxon>Cerithioidea</taxon>
        <taxon>Batillariidae</taxon>
        <taxon>Batillaria</taxon>
    </lineage>
</organism>
<sequence>MHRLTWAVITGCIRKREVTQKGIMGILLTCEQECVCVSVDLMQFLCKNLNSLRLQLVGPTSSDTPPLSRQGNKETADMVQRRLSGGNFTDEANGACKSESLQTNLDMQALQQDPDSLNMNTHSLSAWADSERFSCRMSLFYKS</sequence>
<keyword evidence="2" id="KW-1185">Reference proteome</keyword>